<comment type="subunit">
    <text evidence="13">Component of the ATP synthase complex composed at least of ATP5F1A/subunit alpha, ATP5F1B/subunit beta, ATP5MC1/subunit c (homooctomer), MT-ATP6/subunit a, MT-ATP8/subunit 8, ATP5ME/subunit e, ATP5MF/subunit f, ATP5MG/subunit g, ATP5MK/subunit k, ATP5MJ/subunit j, ATP5F1C/subunit gamma, ATP5F1D/subunit delta, ATP5F1E/subunit epsilon, ATP5PF/subunit F6, ATP5PB/subunit b, ATP5PD/subunit d, ATP5PO/subunit OSCP. ATP synthase complex consists of a soluble F(1) head domain (subunits alpha(3) and beta(3)) - the catalytic core - and a membrane F(0) domain - the membrane proton channel (subunits c, a, 8, e, f, g, k and j). These two domains are linked by a central stalk (subunits gamma, delta, and epsilon) rotating inside the F1 region and a stationary peripheral stalk (subunits F6, b, d, and OSCP).</text>
</comment>
<gene>
    <name evidence="16" type="primary">atp8</name>
</gene>
<evidence type="ECO:0000256" key="15">
    <source>
        <dbReference type="SAM" id="Phobius"/>
    </source>
</evidence>
<reference evidence="16" key="1">
    <citation type="journal article" date="2019" name="Zootaxa">
        <title>First record of Larsonella pumilus (Teleostei: Gobiidae) from Japan, with phylogenetic placement of the genus Larsonella.</title>
        <authorList>
            <person name="Hanahara N."/>
            <person name="Higashiji T."/>
            <person name="Shinzato C."/>
            <person name="Koyanagi R."/>
            <person name="Maeda K."/>
        </authorList>
    </citation>
    <scope>NUCLEOTIDE SEQUENCE</scope>
</reference>
<keyword evidence="9 14" id="KW-0496">Mitochondrion</keyword>
<dbReference type="EMBL" id="AP019332">
    <property type="protein sequence ID" value="BBH37101.1"/>
    <property type="molecule type" value="Genomic_DNA"/>
</dbReference>
<dbReference type="PANTHER" id="PTHR39937:SF1">
    <property type="entry name" value="ATP SYNTHASE PROTEIN 8"/>
    <property type="match status" value="1"/>
</dbReference>
<feature type="transmembrane region" description="Helical" evidence="15">
    <location>
        <begin position="6"/>
        <end position="25"/>
    </location>
</feature>
<dbReference type="Pfam" id="PF00895">
    <property type="entry name" value="ATP-synt_8"/>
    <property type="match status" value="1"/>
</dbReference>
<sequence>MPQLNPAPWFAILVFSWLVFLIIVMPKTLAHTFPNEPTPQSAHTPKVDIWPWPWA</sequence>
<evidence type="ECO:0000256" key="7">
    <source>
        <dbReference type="ARBA" id="ARBA00022989"/>
    </source>
</evidence>
<comment type="subcellular location">
    <subcellularLocation>
        <location evidence="1 14">Mitochondrion membrane</location>
        <topology evidence="1 14">Single-pass membrane protein</topology>
    </subcellularLocation>
</comment>
<keyword evidence="11" id="KW-0066">ATP synthesis</keyword>
<proteinExistence type="inferred from homology"/>
<evidence type="ECO:0000313" key="16">
    <source>
        <dbReference type="EMBL" id="BBH37101.1"/>
    </source>
</evidence>
<keyword evidence="8 14" id="KW-0406">Ion transport</keyword>
<dbReference type="AlphaFoldDB" id="A0A5K7TN11"/>
<evidence type="ECO:0000256" key="11">
    <source>
        <dbReference type="ARBA" id="ARBA00023310"/>
    </source>
</evidence>
<evidence type="ECO:0000256" key="2">
    <source>
        <dbReference type="ARBA" id="ARBA00008892"/>
    </source>
</evidence>
<keyword evidence="4 14" id="KW-0138">CF(0)</keyword>
<evidence type="ECO:0000256" key="4">
    <source>
        <dbReference type="ARBA" id="ARBA00022547"/>
    </source>
</evidence>
<evidence type="ECO:0000256" key="10">
    <source>
        <dbReference type="ARBA" id="ARBA00023136"/>
    </source>
</evidence>
<dbReference type="InterPro" id="IPR050635">
    <property type="entry name" value="ATPase_protein_8"/>
</dbReference>
<evidence type="ECO:0000256" key="12">
    <source>
        <dbReference type="ARBA" id="ARBA00053067"/>
    </source>
</evidence>
<accession>A0A5K7TN11</accession>
<dbReference type="EMBL" id="AP019321">
    <property type="protein sequence ID" value="BBH36958.1"/>
    <property type="molecule type" value="Genomic_DNA"/>
</dbReference>
<evidence type="ECO:0000256" key="9">
    <source>
        <dbReference type="ARBA" id="ARBA00023128"/>
    </source>
</evidence>
<evidence type="ECO:0000256" key="8">
    <source>
        <dbReference type="ARBA" id="ARBA00023065"/>
    </source>
</evidence>
<dbReference type="GO" id="GO:0045259">
    <property type="term" value="C:proton-transporting ATP synthase complex"/>
    <property type="evidence" value="ECO:0007669"/>
    <property type="project" value="UniProtKB-KW"/>
</dbReference>
<geneLocation type="mitochondrion" evidence="16"/>
<evidence type="ECO:0000256" key="1">
    <source>
        <dbReference type="ARBA" id="ARBA00004304"/>
    </source>
</evidence>
<evidence type="ECO:0000256" key="6">
    <source>
        <dbReference type="ARBA" id="ARBA00022781"/>
    </source>
</evidence>
<organism evidence="16">
    <name type="scientific">Parioglossus dotui</name>
    <dbReference type="NCBI Taxonomy" id="1231922"/>
    <lineage>
        <taxon>Eukaryota</taxon>
        <taxon>Metazoa</taxon>
        <taxon>Chordata</taxon>
        <taxon>Craniata</taxon>
        <taxon>Vertebrata</taxon>
        <taxon>Euteleostomi</taxon>
        <taxon>Actinopterygii</taxon>
        <taxon>Neopterygii</taxon>
        <taxon>Teleostei</taxon>
        <taxon>Neoteleostei</taxon>
        <taxon>Acanthomorphata</taxon>
        <taxon>Gobiaria</taxon>
        <taxon>Gobiiformes</taxon>
        <taxon>Gobioidei</taxon>
        <taxon>Gobiidae</taxon>
        <taxon>Ptereleotrinae</taxon>
        <taxon>Parioglossus</taxon>
    </lineage>
</organism>
<name>A0A5K7TN11_9GOBI</name>
<keyword evidence="6 14" id="KW-0375">Hydrogen ion transport</keyword>
<dbReference type="GO" id="GO:0015986">
    <property type="term" value="P:proton motive force-driven ATP synthesis"/>
    <property type="evidence" value="ECO:0007669"/>
    <property type="project" value="InterPro"/>
</dbReference>
<evidence type="ECO:0000256" key="14">
    <source>
        <dbReference type="RuleBase" id="RU003661"/>
    </source>
</evidence>
<keyword evidence="10 15" id="KW-0472">Membrane</keyword>
<keyword evidence="3 14" id="KW-0813">Transport</keyword>
<keyword evidence="5 14" id="KW-0812">Transmembrane</keyword>
<evidence type="ECO:0000256" key="5">
    <source>
        <dbReference type="ARBA" id="ARBA00022692"/>
    </source>
</evidence>
<evidence type="ECO:0000256" key="3">
    <source>
        <dbReference type="ARBA" id="ARBA00022448"/>
    </source>
</evidence>
<dbReference type="PANTHER" id="PTHR39937">
    <property type="entry name" value="ATP SYNTHASE PROTEIN 8"/>
    <property type="match status" value="1"/>
</dbReference>
<comment type="similarity">
    <text evidence="2 14">Belongs to the ATPase protein 8 family.</text>
</comment>
<keyword evidence="7 15" id="KW-1133">Transmembrane helix</keyword>
<evidence type="ECO:0000256" key="13">
    <source>
        <dbReference type="ARBA" id="ARBA00064647"/>
    </source>
</evidence>
<dbReference type="EMBL" id="AP019322">
    <property type="protein sequence ID" value="BBH36971.1"/>
    <property type="molecule type" value="Genomic_DNA"/>
</dbReference>
<dbReference type="GO" id="GO:0031966">
    <property type="term" value="C:mitochondrial membrane"/>
    <property type="evidence" value="ECO:0007669"/>
    <property type="project" value="UniProtKB-SubCell"/>
</dbReference>
<dbReference type="InterPro" id="IPR001421">
    <property type="entry name" value="ATP8_metazoa"/>
</dbReference>
<dbReference type="GO" id="GO:0015078">
    <property type="term" value="F:proton transmembrane transporter activity"/>
    <property type="evidence" value="ECO:0007669"/>
    <property type="project" value="InterPro"/>
</dbReference>
<comment type="function">
    <text evidence="12">Subunit 8, of the mitochondrial membrane ATP synthase complex (F(1)F(0) ATP synthase or Complex V) that produces ATP from ADP in the presence of a proton gradient across the membrane which is generated by electron transport complexes of the respiratory chain. ATP synthase complex consist of a soluble F(1) head domain - the catalytic core - and a membrane F(1) domain - the membrane proton channel. These two domains are linked by a central stalk rotating inside the F(1) region and a stationary peripheral stalk. During catalysis, ATP synthesis in the catalytic domain of F(1) is coupled via a rotary mechanism of the central stalk subunits to proton translocation. In vivo, can only synthesize ATP although its ATP hydrolase activity can be activated artificially in vitro. Part of the complex F(0) domain.</text>
</comment>
<protein>
    <recommendedName>
        <fullName evidence="14">ATP synthase complex subunit 8</fullName>
    </recommendedName>
</protein>